<proteinExistence type="predicted"/>
<dbReference type="GO" id="GO:0051213">
    <property type="term" value="F:dioxygenase activity"/>
    <property type="evidence" value="ECO:0007669"/>
    <property type="project" value="UniProtKB-KW"/>
</dbReference>
<sequence>MMINTWQDQLNAFTEDINYRVSVAKYKKHLPVLSPKDKLIAETLKQQGVYITSLTDLGMPSTTQMWVSATGYAGMISAPRNVESGYSLPQIYTVTDLPEFFTWGIESRLRNIIESYIELPIAFHGVHVRKDFPNEQQLQTLLWHKDSEDRRMIKIIVYLHDVGEEHGPFEYIPLPSNIGEWCNYYRVDYRLWKSGFLGIDDREMMNIIPKKFWKSCPGKAGTVIFVDPRNVLHHGTVRSQERSTAFFVYTSHTPKRPELCTQYHDHTFTKPHGQFKTEIANKAR</sequence>
<keyword evidence="1" id="KW-0560">Oxidoreductase</keyword>
<evidence type="ECO:0000313" key="1">
    <source>
        <dbReference type="EMBL" id="OSO90839.1"/>
    </source>
</evidence>
<reference evidence="2" key="1">
    <citation type="submission" date="2017-04" db="EMBL/GenBank/DDBJ databases">
        <authorList>
            <person name="Abreu V.A."/>
            <person name="Popin R.V."/>
            <person name="Rigonato J."/>
            <person name="Andreote A.P."/>
            <person name="Schaker P.C."/>
            <person name="Hoff-Risseti C."/>
            <person name="Alvarenga D.O."/>
            <person name="Varani A.M."/>
            <person name="Fiore M.F."/>
        </authorList>
    </citation>
    <scope>NUCLEOTIDE SEQUENCE [LARGE SCALE GENOMIC DNA]</scope>
    <source>
        <strain evidence="2">CENA303</strain>
    </source>
</reference>
<dbReference type="SUPFAM" id="SSF51197">
    <property type="entry name" value="Clavaminate synthase-like"/>
    <property type="match status" value="1"/>
</dbReference>
<keyword evidence="1" id="KW-0223">Dioxygenase</keyword>
<dbReference type="Gene3D" id="2.60.120.620">
    <property type="entry name" value="q2cbj1_9rhob like domain"/>
    <property type="match status" value="1"/>
</dbReference>
<organism evidence="1 2">
    <name type="scientific">Cylindrospermopsis raciborskii CENA303</name>
    <dbReference type="NCBI Taxonomy" id="1170769"/>
    <lineage>
        <taxon>Bacteria</taxon>
        <taxon>Bacillati</taxon>
        <taxon>Cyanobacteriota</taxon>
        <taxon>Cyanophyceae</taxon>
        <taxon>Nostocales</taxon>
        <taxon>Aphanizomenonaceae</taxon>
        <taxon>Cylindrospermopsis</taxon>
    </lineage>
</organism>
<gene>
    <name evidence="1" type="ORF">B7O87_08500</name>
</gene>
<name>A0A1X4G753_9CYAN</name>
<evidence type="ECO:0000313" key="2">
    <source>
        <dbReference type="Proteomes" id="UP000192997"/>
    </source>
</evidence>
<dbReference type="EMBL" id="NBYN01000042">
    <property type="protein sequence ID" value="OSO90839.1"/>
    <property type="molecule type" value="Genomic_DNA"/>
</dbReference>
<protein>
    <submittedName>
        <fullName evidence="1">Phytanoyl-CoA dioxygenase</fullName>
    </submittedName>
</protein>
<dbReference type="RefSeq" id="WP_085728088.1">
    <property type="nucleotide sequence ID" value="NZ_NBYN01000042.1"/>
</dbReference>
<accession>A0A1X4G753</accession>
<dbReference type="AlphaFoldDB" id="A0A1X4G753"/>
<dbReference type="Proteomes" id="UP000192997">
    <property type="component" value="Unassembled WGS sequence"/>
</dbReference>
<comment type="caution">
    <text evidence="1">The sequence shown here is derived from an EMBL/GenBank/DDBJ whole genome shotgun (WGS) entry which is preliminary data.</text>
</comment>